<dbReference type="InterPro" id="IPR006638">
    <property type="entry name" value="Elp3/MiaA/NifB-like_rSAM"/>
</dbReference>
<dbReference type="GO" id="GO:0051536">
    <property type="term" value="F:iron-sulfur cluster binding"/>
    <property type="evidence" value="ECO:0007669"/>
    <property type="project" value="UniProtKB-KW"/>
</dbReference>
<comment type="caution">
    <text evidence="7">The sequence shown here is derived from an EMBL/GenBank/DDBJ whole genome shotgun (WGS) entry which is preliminary data.</text>
</comment>
<dbReference type="InterPro" id="IPR051198">
    <property type="entry name" value="BchE-like"/>
</dbReference>
<dbReference type="EMBL" id="BARU01044896">
    <property type="protein sequence ID" value="GAH82455.1"/>
    <property type="molecule type" value="Genomic_DNA"/>
</dbReference>
<evidence type="ECO:0000256" key="5">
    <source>
        <dbReference type="ARBA" id="ARBA00023014"/>
    </source>
</evidence>
<gene>
    <name evidence="7" type="ORF">S03H2_68318</name>
</gene>
<keyword evidence="2" id="KW-0949">S-adenosyl-L-methionine</keyword>
<dbReference type="PANTHER" id="PTHR43409">
    <property type="entry name" value="ANAEROBIC MAGNESIUM-PROTOPORPHYRIN IX MONOMETHYL ESTER CYCLASE-RELATED"/>
    <property type="match status" value="1"/>
</dbReference>
<dbReference type="GO" id="GO:0005829">
    <property type="term" value="C:cytosol"/>
    <property type="evidence" value="ECO:0007669"/>
    <property type="project" value="TreeGrafter"/>
</dbReference>
<dbReference type="Gene3D" id="3.30.750.200">
    <property type="match status" value="1"/>
</dbReference>
<dbReference type="InterPro" id="IPR007197">
    <property type="entry name" value="rSAM"/>
</dbReference>
<accession>X1JM04</accession>
<evidence type="ECO:0000256" key="1">
    <source>
        <dbReference type="ARBA" id="ARBA00001966"/>
    </source>
</evidence>
<feature type="non-terminal residue" evidence="7">
    <location>
        <position position="161"/>
    </location>
</feature>
<protein>
    <recommendedName>
        <fullName evidence="6">Radical SAM core domain-containing protein</fullName>
    </recommendedName>
</protein>
<name>X1JM04_9ZZZZ</name>
<dbReference type="PROSITE" id="PS51918">
    <property type="entry name" value="RADICAL_SAM"/>
    <property type="match status" value="1"/>
</dbReference>
<dbReference type="InterPro" id="IPR058240">
    <property type="entry name" value="rSAM_sf"/>
</dbReference>
<evidence type="ECO:0000256" key="3">
    <source>
        <dbReference type="ARBA" id="ARBA00022723"/>
    </source>
</evidence>
<evidence type="ECO:0000256" key="4">
    <source>
        <dbReference type="ARBA" id="ARBA00023004"/>
    </source>
</evidence>
<keyword evidence="4" id="KW-0408">Iron</keyword>
<dbReference type="SMART" id="SM00729">
    <property type="entry name" value="Elp3"/>
    <property type="match status" value="1"/>
</dbReference>
<evidence type="ECO:0000313" key="7">
    <source>
        <dbReference type="EMBL" id="GAH82455.1"/>
    </source>
</evidence>
<reference evidence="7" key="1">
    <citation type="journal article" date="2014" name="Front. Microbiol.">
        <title>High frequency of phylogenetically diverse reductive dehalogenase-homologous genes in deep subseafloor sedimentary metagenomes.</title>
        <authorList>
            <person name="Kawai M."/>
            <person name="Futagami T."/>
            <person name="Toyoda A."/>
            <person name="Takaki Y."/>
            <person name="Nishi S."/>
            <person name="Hori S."/>
            <person name="Arai W."/>
            <person name="Tsubouchi T."/>
            <person name="Morono Y."/>
            <person name="Uchiyama I."/>
            <person name="Ito T."/>
            <person name="Fujiyama A."/>
            <person name="Inagaki F."/>
            <person name="Takami H."/>
        </authorList>
    </citation>
    <scope>NUCLEOTIDE SEQUENCE</scope>
    <source>
        <strain evidence="7">Expedition CK06-06</strain>
    </source>
</reference>
<organism evidence="7">
    <name type="scientific">marine sediment metagenome</name>
    <dbReference type="NCBI Taxonomy" id="412755"/>
    <lineage>
        <taxon>unclassified sequences</taxon>
        <taxon>metagenomes</taxon>
        <taxon>ecological metagenomes</taxon>
    </lineage>
</organism>
<evidence type="ECO:0000256" key="2">
    <source>
        <dbReference type="ARBA" id="ARBA00022691"/>
    </source>
</evidence>
<keyword evidence="3" id="KW-0479">Metal-binding</keyword>
<feature type="non-terminal residue" evidence="7">
    <location>
        <position position="1"/>
    </location>
</feature>
<proteinExistence type="predicted"/>
<dbReference type="Pfam" id="PF04055">
    <property type="entry name" value="Radical_SAM"/>
    <property type="match status" value="1"/>
</dbReference>
<dbReference type="GO" id="GO:0046872">
    <property type="term" value="F:metal ion binding"/>
    <property type="evidence" value="ECO:0007669"/>
    <property type="project" value="UniProtKB-KW"/>
</dbReference>
<comment type="cofactor">
    <cofactor evidence="1">
        <name>[4Fe-4S] cluster</name>
        <dbReference type="ChEBI" id="CHEBI:49883"/>
    </cofactor>
</comment>
<dbReference type="CDD" id="cd01335">
    <property type="entry name" value="Radical_SAM"/>
    <property type="match status" value="1"/>
</dbReference>
<keyword evidence="5" id="KW-0411">Iron-sulfur</keyword>
<dbReference type="GO" id="GO:0003824">
    <property type="term" value="F:catalytic activity"/>
    <property type="evidence" value="ECO:0007669"/>
    <property type="project" value="InterPro"/>
</dbReference>
<dbReference type="SUPFAM" id="SSF102114">
    <property type="entry name" value="Radical SAM enzymes"/>
    <property type="match status" value="1"/>
</dbReference>
<dbReference type="PANTHER" id="PTHR43409:SF7">
    <property type="entry name" value="BLL1977 PROTEIN"/>
    <property type="match status" value="1"/>
</dbReference>
<feature type="domain" description="Radical SAM core" evidence="6">
    <location>
        <begin position="1"/>
        <end position="161"/>
    </location>
</feature>
<dbReference type="AlphaFoldDB" id="X1JM04"/>
<evidence type="ECO:0000259" key="6">
    <source>
        <dbReference type="PROSITE" id="PS51918"/>
    </source>
</evidence>
<sequence>ILVDDNIMGKPSYAERLFEALADLKTTFATQASTTMLKSPELIAQAAEAGCRALFVGLESISPQQLAKIGKKFNAAEKYKELVQRLHDNGISIIGSFMFGLDGDKPDVFERTADFAEEAQIDIAQFSILTPLPGTKLYYQLQREDRIFEDDWSNYDGTRAT</sequence>